<dbReference type="Proteomes" id="UP000805193">
    <property type="component" value="Unassembled WGS sequence"/>
</dbReference>
<evidence type="ECO:0000313" key="2">
    <source>
        <dbReference type="Proteomes" id="UP000805193"/>
    </source>
</evidence>
<reference evidence="1 2" key="1">
    <citation type="journal article" date="2020" name="Cell">
        <title>Large-Scale Comparative Analyses of Tick Genomes Elucidate Their Genetic Diversity and Vector Capacities.</title>
        <authorList>
            <consortium name="Tick Genome and Microbiome Consortium (TIGMIC)"/>
            <person name="Jia N."/>
            <person name="Wang J."/>
            <person name="Shi W."/>
            <person name="Du L."/>
            <person name="Sun Y."/>
            <person name="Zhan W."/>
            <person name="Jiang J.F."/>
            <person name="Wang Q."/>
            <person name="Zhang B."/>
            <person name="Ji P."/>
            <person name="Bell-Sakyi L."/>
            <person name="Cui X.M."/>
            <person name="Yuan T.T."/>
            <person name="Jiang B.G."/>
            <person name="Yang W.F."/>
            <person name="Lam T.T."/>
            <person name="Chang Q.C."/>
            <person name="Ding S.J."/>
            <person name="Wang X.J."/>
            <person name="Zhu J.G."/>
            <person name="Ruan X.D."/>
            <person name="Zhao L."/>
            <person name="Wei J.T."/>
            <person name="Ye R.Z."/>
            <person name="Que T.C."/>
            <person name="Du C.H."/>
            <person name="Zhou Y.H."/>
            <person name="Cheng J.X."/>
            <person name="Dai P.F."/>
            <person name="Guo W.B."/>
            <person name="Han X.H."/>
            <person name="Huang E.J."/>
            <person name="Li L.F."/>
            <person name="Wei W."/>
            <person name="Gao Y.C."/>
            <person name="Liu J.Z."/>
            <person name="Shao H.Z."/>
            <person name="Wang X."/>
            <person name="Wang C.C."/>
            <person name="Yang T.C."/>
            <person name="Huo Q.B."/>
            <person name="Li W."/>
            <person name="Chen H.Y."/>
            <person name="Chen S.E."/>
            <person name="Zhou L.G."/>
            <person name="Ni X.B."/>
            <person name="Tian J.H."/>
            <person name="Sheng Y."/>
            <person name="Liu T."/>
            <person name="Pan Y.S."/>
            <person name="Xia L.Y."/>
            <person name="Li J."/>
            <person name="Zhao F."/>
            <person name="Cao W.C."/>
        </authorList>
    </citation>
    <scope>NUCLEOTIDE SEQUENCE [LARGE SCALE GENOMIC DNA]</scope>
    <source>
        <strain evidence="1">Iper-2018</strain>
    </source>
</reference>
<accession>A0AC60Q786</accession>
<evidence type="ECO:0000313" key="1">
    <source>
        <dbReference type="EMBL" id="KAG0429728.1"/>
    </source>
</evidence>
<feature type="non-terminal residue" evidence="1">
    <location>
        <position position="1"/>
    </location>
</feature>
<organism evidence="1 2">
    <name type="scientific">Ixodes persulcatus</name>
    <name type="common">Taiga tick</name>
    <dbReference type="NCBI Taxonomy" id="34615"/>
    <lineage>
        <taxon>Eukaryota</taxon>
        <taxon>Metazoa</taxon>
        <taxon>Ecdysozoa</taxon>
        <taxon>Arthropoda</taxon>
        <taxon>Chelicerata</taxon>
        <taxon>Arachnida</taxon>
        <taxon>Acari</taxon>
        <taxon>Parasitiformes</taxon>
        <taxon>Ixodida</taxon>
        <taxon>Ixodoidea</taxon>
        <taxon>Ixodidae</taxon>
        <taxon>Ixodinae</taxon>
        <taxon>Ixodes</taxon>
    </lineage>
</organism>
<comment type="caution">
    <text evidence="1">The sequence shown here is derived from an EMBL/GenBank/DDBJ whole genome shotgun (WGS) entry which is preliminary data.</text>
</comment>
<dbReference type="EMBL" id="JABSTQ010009385">
    <property type="protein sequence ID" value="KAG0429728.1"/>
    <property type="molecule type" value="Genomic_DNA"/>
</dbReference>
<name>A0AC60Q786_IXOPE</name>
<sequence>CSTRSSSGRGYMCDSESDSERVSTLCPFLPRRFTDFADNLRRTQGLVPGQLNPYTGGSVAAHSRRPNNPMTSKLDEIANRVGGSLTLDRFTVVAWEDRSRNGIWRSRSPRDGLE</sequence>
<proteinExistence type="predicted"/>
<gene>
    <name evidence="1" type="ORF">HPB47_023333</name>
</gene>
<protein>
    <submittedName>
        <fullName evidence="1">Uncharacterized protein</fullName>
    </submittedName>
</protein>
<keyword evidence="2" id="KW-1185">Reference proteome</keyword>